<evidence type="ECO:0000313" key="3">
    <source>
        <dbReference type="Proteomes" id="UP000004835"/>
    </source>
</evidence>
<comment type="caution">
    <text evidence="2">The sequence shown here is derived from an EMBL/GenBank/DDBJ whole genome shotgun (WGS) entry which is preliminary data.</text>
</comment>
<dbReference type="PIRSF" id="PIRSF021290">
    <property type="entry name" value="DUF1273"/>
    <property type="match status" value="1"/>
</dbReference>
<organism evidence="2 3">
    <name type="scientific">Enterococcus casseliflavus ATCC 12755</name>
    <dbReference type="NCBI Taxonomy" id="888066"/>
    <lineage>
        <taxon>Bacteria</taxon>
        <taxon>Bacillati</taxon>
        <taxon>Bacillota</taxon>
        <taxon>Bacilli</taxon>
        <taxon>Lactobacillales</taxon>
        <taxon>Enterococcaceae</taxon>
        <taxon>Enterococcus</taxon>
    </lineage>
</organism>
<accession>F0ELY8</accession>
<proteinExistence type="inferred from homology"/>
<dbReference type="HAMAP" id="MF_01575">
    <property type="entry name" value="UPF0398"/>
    <property type="match status" value="1"/>
</dbReference>
<dbReference type="Proteomes" id="UP000004835">
    <property type="component" value="Unassembled WGS sequence"/>
</dbReference>
<gene>
    <name evidence="2" type="ORF">HMPREF9087_2430</name>
</gene>
<protein>
    <recommendedName>
        <fullName evidence="1">UPF0398 protein HMPREF9087_2430</fullName>
    </recommendedName>
</protein>
<evidence type="ECO:0000256" key="1">
    <source>
        <dbReference type="HAMAP-Rule" id="MF_01575"/>
    </source>
</evidence>
<dbReference type="HOGENOM" id="CLU_105319_0_0_9"/>
<dbReference type="PANTHER" id="PTHR38440">
    <property type="entry name" value="UPF0398 PROTEIN YPSA"/>
    <property type="match status" value="1"/>
</dbReference>
<dbReference type="SUPFAM" id="SSF102405">
    <property type="entry name" value="MCP/YpsA-like"/>
    <property type="match status" value="1"/>
</dbReference>
<reference evidence="2 3" key="1">
    <citation type="submission" date="2011-01" db="EMBL/GenBank/DDBJ databases">
        <authorList>
            <person name="Muzny D."/>
            <person name="Qin X."/>
            <person name="Deng J."/>
            <person name="Jiang H."/>
            <person name="Liu Y."/>
            <person name="Qu J."/>
            <person name="Song X.-Z."/>
            <person name="Zhang L."/>
            <person name="Thornton R."/>
            <person name="Coyle M."/>
            <person name="Francisco L."/>
            <person name="Jackson L."/>
            <person name="Javaid M."/>
            <person name="Korchina V."/>
            <person name="Kovar C."/>
            <person name="Mata R."/>
            <person name="Mathew T."/>
            <person name="Ngo R."/>
            <person name="Nguyen L."/>
            <person name="Nguyen N."/>
            <person name="Okwuonu G."/>
            <person name="Ongeri F."/>
            <person name="Pham C."/>
            <person name="Simmons D."/>
            <person name="Wilczek-Boney K."/>
            <person name="Hale W."/>
            <person name="Jakkamsetti A."/>
            <person name="Pham P."/>
            <person name="Ruth R."/>
            <person name="San Lucas F."/>
            <person name="Warren J."/>
            <person name="Zhang J."/>
            <person name="Zhao Z."/>
            <person name="Zhou C."/>
            <person name="Zhu D."/>
            <person name="Lee S."/>
            <person name="Bess C."/>
            <person name="Blankenburg K."/>
            <person name="Forbes L."/>
            <person name="Fu Q."/>
            <person name="Gubbala S."/>
            <person name="Hirani K."/>
            <person name="Jayaseelan J.C."/>
            <person name="Lara F."/>
            <person name="Munidasa M."/>
            <person name="Palculict T."/>
            <person name="Patil S."/>
            <person name="Pu L.-L."/>
            <person name="Saada N."/>
            <person name="Tang L."/>
            <person name="Weissenberger G."/>
            <person name="Zhu Y."/>
            <person name="Hemphill L."/>
            <person name="Shang Y."/>
            <person name="Youmans B."/>
            <person name="Ayvaz T."/>
            <person name="Ross M."/>
            <person name="Santibanez J."/>
            <person name="Aqrawi P."/>
            <person name="Gross S."/>
            <person name="Joshi V."/>
            <person name="Fowler G."/>
            <person name="Nazareth L."/>
            <person name="Reid J."/>
            <person name="Worley K."/>
            <person name="Petrosino J."/>
            <person name="Highlander S."/>
            <person name="Gibbs R."/>
        </authorList>
    </citation>
    <scope>NUCLEOTIDE SEQUENCE [LARGE SCALE GENOMIC DNA]</scope>
    <source>
        <strain evidence="2 3">ATCC 12755</strain>
    </source>
</reference>
<dbReference type="NCBIfam" id="NF010181">
    <property type="entry name" value="PRK13660.1"/>
    <property type="match status" value="1"/>
</dbReference>
<dbReference type="Pfam" id="PF06908">
    <property type="entry name" value="YpsA"/>
    <property type="match status" value="1"/>
</dbReference>
<dbReference type="AlphaFoldDB" id="F0ELY8"/>
<name>F0ELY8_ENTCA</name>
<dbReference type="PANTHER" id="PTHR38440:SF1">
    <property type="entry name" value="UPF0398 PROTEIN SPR0331"/>
    <property type="match status" value="1"/>
</dbReference>
<dbReference type="InterPro" id="IPR010697">
    <property type="entry name" value="YspA"/>
</dbReference>
<sequence length="205" mass="23680">MLFTLLGNIIPKSRLERKEMTRETMKTLYFTGYRNYELGVFQAKDPKIAVIKKVIMSALTNYVEEGLEWLLISGNLGAELWCAEAIEQLKQTYPELKLGIIFPFEGFGENWNEMNQQALQTAKSFADYVNATSHKPYQDPSQLRNHTAFLLEHTEGALVLYDDEFPGKPNYFLRDAKAYSEQNPYFIHQITMDDLQNATFDSNLL</sequence>
<comment type="similarity">
    <text evidence="1">Belongs to the UPF0398 family.</text>
</comment>
<evidence type="ECO:0000313" key="2">
    <source>
        <dbReference type="EMBL" id="EGC68932.1"/>
    </source>
</evidence>
<dbReference type="Gene3D" id="3.40.50.450">
    <property type="match status" value="1"/>
</dbReference>
<dbReference type="EMBL" id="AEWT01000022">
    <property type="protein sequence ID" value="EGC68932.1"/>
    <property type="molecule type" value="Genomic_DNA"/>
</dbReference>